<feature type="signal peptide" evidence="2">
    <location>
        <begin position="1"/>
        <end position="32"/>
    </location>
</feature>
<dbReference type="InterPro" id="IPR013783">
    <property type="entry name" value="Ig-like_fold"/>
</dbReference>
<dbReference type="NCBIfam" id="TIGR04183">
    <property type="entry name" value="Por_Secre_tail"/>
    <property type="match status" value="1"/>
</dbReference>
<comment type="caution">
    <text evidence="3">The sequence shown here is derived from an EMBL/GenBank/DDBJ whole genome shotgun (WGS) entry which is preliminary data.</text>
</comment>
<dbReference type="Proteomes" id="UP001501682">
    <property type="component" value="Unassembled WGS sequence"/>
</dbReference>
<dbReference type="InterPro" id="IPR026444">
    <property type="entry name" value="Secre_tail"/>
</dbReference>
<keyword evidence="4" id="KW-1185">Reference proteome</keyword>
<proteinExistence type="predicted"/>
<reference evidence="4" key="1">
    <citation type="journal article" date="2019" name="Int. J. Syst. Evol. Microbiol.">
        <title>The Global Catalogue of Microorganisms (GCM) 10K type strain sequencing project: providing services to taxonomists for standard genome sequencing and annotation.</title>
        <authorList>
            <consortium name="The Broad Institute Genomics Platform"/>
            <consortium name="The Broad Institute Genome Sequencing Center for Infectious Disease"/>
            <person name="Wu L."/>
            <person name="Ma J."/>
        </authorList>
    </citation>
    <scope>NUCLEOTIDE SEQUENCE [LARGE SCALE GENOMIC DNA]</scope>
    <source>
        <strain evidence="4">JCM 17633</strain>
    </source>
</reference>
<dbReference type="Gene3D" id="2.60.40.10">
    <property type="entry name" value="Immunoglobulins"/>
    <property type="match status" value="1"/>
</dbReference>
<accession>A0ABP8D0S8</accession>
<protein>
    <submittedName>
        <fullName evidence="3">T9SS sorting signal type C domain-containing protein</fullName>
    </submittedName>
</protein>
<sequence length="1099" mass="119651">MAPKFMYTKNCINLLKCLAVSVLFLLPLVVSAQTVTNVFPTRVTTGSKITIIGTGFYDGLQHNIDTGYTGQGEKTYVSPTEMTVKITTNSTSDQIKIFSVSGATIDSGVNDQINYIAPTSKSITYNSVNRVREVYTTWDKDGNGDNFWKSSDFVSSDSSTFPNDRHVLLGFKMSFGGATGDVIFSTGVNDALLETKLAALGIDVSATSTMYKRQNFKAYSTNGVSGKPNSNNYIGFADKIDGHSGSIVLNNAVRKTVYDVIIDGDNGLDLGTGIANFNDDADIRFYSGNGDVGAVSDGIPDLLITQMAQPGGSDVYYYADVNGNVVGRPVKLSFNGNNNTRLYQWKVDFYRLDTSSNSTFQTAIPTTASFGNGQTRGFRMAALSLEDFGIDGSVNADINDIDNINMGAGGSSDMAFMSYNKASFAIKSPVILKSPVSRFICRLPSNSNLTFTAQGDIEGTPTSDPNETISYTWFRNNVNLGESSNSFSIPAGLTSADLEDTDYRVRVKNGYGAVDLPFIISEGGTPTYWDGSNWVLPSIYTENNISVPNDDRSLIIAAEYNEIANVVGCDCTVSAGKNVILSAGSTMTLYNSLIVEPLIPANPSEGTLEVPAGTFIIENDASLVQIKNSDSNLNSGDIIVRRNVEASTLHQNDYVYWSAPVNEFNLSGILNTAAYQWLVNEDNANGEVGNWVSAANTTMAAGKGYILRVTNDQATNGFTAEFEGVPNNGTVSVSVFKSGSSVDEQENKHWNLIGNPYPSAINTDKFLANNTNIEGRVDLWMHTNEVSNSVDSPFYENFVANYGDQYITYNGVGSSDPYHGVDRNIASGQGFFVQVMESSVNTSTVEFTNDMRYDAAENSYNNSQFYRNNLDEAINESEKQLVWLSIANDNNIKSTLIGYVDGATEGKDRLYDAYTNGSGLNLYSLISNHQKLVIQGLPLPFLESNSVPLGFEIANNGVHTIAIGSVQGSVFVEQEQAIFLEDTYTGIIHNLRTSPYNFVGEVGEYNDRFILRYTSPLTLSDIDVWTLNTFAYINDAKCYVTSSARIEALMIFDISGKQMVNYKPNNSTALVAPFNFAKGVYIAYIKLDNGNIVTKKLIN</sequence>
<keyword evidence="1 2" id="KW-0732">Signal</keyword>
<name>A0ABP8D0S8_9FLAO</name>
<evidence type="ECO:0000256" key="2">
    <source>
        <dbReference type="SAM" id="SignalP"/>
    </source>
</evidence>
<feature type="chain" id="PRO_5047043876" evidence="2">
    <location>
        <begin position="33"/>
        <end position="1099"/>
    </location>
</feature>
<evidence type="ECO:0000313" key="4">
    <source>
        <dbReference type="Proteomes" id="UP001501682"/>
    </source>
</evidence>
<gene>
    <name evidence="3" type="ORF">GCM10022292_28710</name>
</gene>
<evidence type="ECO:0000256" key="1">
    <source>
        <dbReference type="ARBA" id="ARBA00022729"/>
    </source>
</evidence>
<evidence type="ECO:0000313" key="3">
    <source>
        <dbReference type="EMBL" id="GAA4245623.1"/>
    </source>
</evidence>
<organism evidence="3 4">
    <name type="scientific">Winogradskyella damuponensis</name>
    <dbReference type="NCBI Taxonomy" id="943939"/>
    <lineage>
        <taxon>Bacteria</taxon>
        <taxon>Pseudomonadati</taxon>
        <taxon>Bacteroidota</taxon>
        <taxon>Flavobacteriia</taxon>
        <taxon>Flavobacteriales</taxon>
        <taxon>Flavobacteriaceae</taxon>
        <taxon>Winogradskyella</taxon>
    </lineage>
</organism>
<dbReference type="EMBL" id="BAABCB010000028">
    <property type="protein sequence ID" value="GAA4245623.1"/>
    <property type="molecule type" value="Genomic_DNA"/>
</dbReference>